<evidence type="ECO:0008006" key="2">
    <source>
        <dbReference type="Google" id="ProtNLM"/>
    </source>
</evidence>
<proteinExistence type="predicted"/>
<accession>A0A383EG79</accession>
<protein>
    <recommendedName>
        <fullName evidence="2">Ribosomal RNA adenine methylase transferase N-terminal domain-containing protein</fullName>
    </recommendedName>
</protein>
<dbReference type="AlphaFoldDB" id="A0A383EG79"/>
<reference evidence="1" key="1">
    <citation type="submission" date="2018-05" db="EMBL/GenBank/DDBJ databases">
        <authorList>
            <person name="Lanie J.A."/>
            <person name="Ng W.-L."/>
            <person name="Kazmierczak K.M."/>
            <person name="Andrzejewski T.M."/>
            <person name="Davidsen T.M."/>
            <person name="Wayne K.J."/>
            <person name="Tettelin H."/>
            <person name="Glass J.I."/>
            <person name="Rusch D."/>
            <person name="Podicherti R."/>
            <person name="Tsui H.-C.T."/>
            <person name="Winkler M.E."/>
        </authorList>
    </citation>
    <scope>NUCLEOTIDE SEQUENCE</scope>
</reference>
<evidence type="ECO:0000313" key="1">
    <source>
        <dbReference type="EMBL" id="SVE55892.1"/>
    </source>
</evidence>
<dbReference type="Gene3D" id="1.10.8.100">
    <property type="entry name" value="Ribosomal RNA adenine dimethylase-like, domain 2"/>
    <property type="match status" value="1"/>
</dbReference>
<sequence length="67" mass="7946">LPQRTNLPETTPFSEFIRQAFSQRRKKLKNNLPKAYQTGVLDKWAELRPEAISPKEFVHIFRMIYLG</sequence>
<dbReference type="InterPro" id="IPR023165">
    <property type="entry name" value="rRNA_Ade_diMease-like_C"/>
</dbReference>
<organism evidence="1">
    <name type="scientific">marine metagenome</name>
    <dbReference type="NCBI Taxonomy" id="408172"/>
    <lineage>
        <taxon>unclassified sequences</taxon>
        <taxon>metagenomes</taxon>
        <taxon>ecological metagenomes</taxon>
    </lineage>
</organism>
<feature type="non-terminal residue" evidence="1">
    <location>
        <position position="1"/>
    </location>
</feature>
<dbReference type="InterPro" id="IPR029063">
    <property type="entry name" value="SAM-dependent_MTases_sf"/>
</dbReference>
<dbReference type="SUPFAM" id="SSF53335">
    <property type="entry name" value="S-adenosyl-L-methionine-dependent methyltransferases"/>
    <property type="match status" value="1"/>
</dbReference>
<gene>
    <name evidence="1" type="ORF">METZ01_LOCUS508746</name>
</gene>
<dbReference type="EMBL" id="UINC01225707">
    <property type="protein sequence ID" value="SVE55892.1"/>
    <property type="molecule type" value="Genomic_DNA"/>
</dbReference>
<name>A0A383EG79_9ZZZZ</name>